<accession>A0A7R9LXH2</accession>
<reference evidence="1" key="1">
    <citation type="submission" date="2020-11" db="EMBL/GenBank/DDBJ databases">
        <authorList>
            <person name="Tran Van P."/>
        </authorList>
    </citation>
    <scope>NUCLEOTIDE SEQUENCE</scope>
</reference>
<gene>
    <name evidence="1" type="ORF">OSB1V03_LOCUS21927</name>
</gene>
<evidence type="ECO:0000313" key="2">
    <source>
        <dbReference type="Proteomes" id="UP000759131"/>
    </source>
</evidence>
<evidence type="ECO:0000313" key="1">
    <source>
        <dbReference type="EMBL" id="CAD7648426.1"/>
    </source>
</evidence>
<name>A0A7R9LXH2_9ACAR</name>
<dbReference type="EMBL" id="OC897957">
    <property type="protein sequence ID" value="CAD7648426.1"/>
    <property type="molecule type" value="Genomic_DNA"/>
</dbReference>
<dbReference type="Proteomes" id="UP000759131">
    <property type="component" value="Unassembled WGS sequence"/>
</dbReference>
<sequence>MYWYYIINTAIHSGLQSLRYRWLCCR</sequence>
<organism evidence="1">
    <name type="scientific">Medioppia subpectinata</name>
    <dbReference type="NCBI Taxonomy" id="1979941"/>
    <lineage>
        <taxon>Eukaryota</taxon>
        <taxon>Metazoa</taxon>
        <taxon>Ecdysozoa</taxon>
        <taxon>Arthropoda</taxon>
        <taxon>Chelicerata</taxon>
        <taxon>Arachnida</taxon>
        <taxon>Acari</taxon>
        <taxon>Acariformes</taxon>
        <taxon>Sarcoptiformes</taxon>
        <taxon>Oribatida</taxon>
        <taxon>Brachypylina</taxon>
        <taxon>Oppioidea</taxon>
        <taxon>Oppiidae</taxon>
        <taxon>Medioppia</taxon>
    </lineage>
</organism>
<keyword evidence="2" id="KW-1185">Reference proteome</keyword>
<proteinExistence type="predicted"/>
<protein>
    <submittedName>
        <fullName evidence="1">Uncharacterized protein</fullName>
    </submittedName>
</protein>
<dbReference type="EMBL" id="CAJPIZ010043382">
    <property type="protein sequence ID" value="CAG2121981.1"/>
    <property type="molecule type" value="Genomic_DNA"/>
</dbReference>
<dbReference type="AlphaFoldDB" id="A0A7R9LXH2"/>